<evidence type="ECO:0000256" key="1">
    <source>
        <dbReference type="ARBA" id="ARBA00004127"/>
    </source>
</evidence>
<reference evidence="5 6" key="1">
    <citation type="submission" date="2023-07" db="EMBL/GenBank/DDBJ databases">
        <title>Genomic Encyclopedia of Type Strains, Phase IV (KMG-IV): sequencing the most valuable type-strain genomes for metagenomic binning, comparative biology and taxonomic classification.</title>
        <authorList>
            <person name="Goeker M."/>
        </authorList>
    </citation>
    <scope>NUCLEOTIDE SEQUENCE [LARGE SCALE GENOMIC DNA]</scope>
    <source>
        <strain evidence="5 6">DSM 19092</strain>
    </source>
</reference>
<keyword evidence="3" id="KW-0472">Membrane</keyword>
<feature type="domain" description="EamA" evidence="4">
    <location>
        <begin position="9"/>
        <end position="139"/>
    </location>
</feature>
<evidence type="ECO:0000259" key="4">
    <source>
        <dbReference type="Pfam" id="PF00892"/>
    </source>
</evidence>
<sequence>MKASTSLPYIALAIGVIAVSTSAILVKLATAPSAVIAFYRLLFSTLFILPYFLWKSMPELKTFTNKEWLNSIIAGVFLALHFILWFESLNYTSVASSVVLVTLQPIFSFIGTYFFFHEKISLHAFFSAIMAAIGSIIISWGDFQISGMALLGDFLALAACIMITAYLLFGQHVRKKHSLTAYTFIVYGISTVTLFFYCVLLQYPLVRYSYNDWVCFILLALIPTLLGHSLFNWSLKWISTNVISVTILFEPIGSIILAYIFLGESVITSQIIGGMIIISGILLFVFEKKFKRILKEEPSNINS</sequence>
<feature type="transmembrane region" description="Helical" evidence="3">
    <location>
        <begin position="147"/>
        <end position="169"/>
    </location>
</feature>
<dbReference type="InterPro" id="IPR037185">
    <property type="entry name" value="EmrE-like"/>
</dbReference>
<keyword evidence="3" id="KW-0812">Transmembrane</keyword>
<dbReference type="SUPFAM" id="SSF103481">
    <property type="entry name" value="Multidrug resistance efflux transporter EmrE"/>
    <property type="match status" value="2"/>
</dbReference>
<dbReference type="RefSeq" id="WP_419152970.1">
    <property type="nucleotide sequence ID" value="NZ_JAUSTR010000053.1"/>
</dbReference>
<comment type="subcellular location">
    <subcellularLocation>
        <location evidence="1">Endomembrane system</location>
        <topology evidence="1">Multi-pass membrane protein</topology>
    </subcellularLocation>
</comment>
<dbReference type="Proteomes" id="UP001225646">
    <property type="component" value="Unassembled WGS sequence"/>
</dbReference>
<proteinExistence type="inferred from homology"/>
<feature type="transmembrane region" description="Helical" evidence="3">
    <location>
        <begin position="68"/>
        <end position="86"/>
    </location>
</feature>
<dbReference type="PANTHER" id="PTHR22911:SF76">
    <property type="entry name" value="EAMA DOMAIN-CONTAINING PROTEIN"/>
    <property type="match status" value="1"/>
</dbReference>
<feature type="transmembrane region" description="Helical" evidence="3">
    <location>
        <begin position="7"/>
        <end position="30"/>
    </location>
</feature>
<keyword evidence="3" id="KW-1133">Transmembrane helix</keyword>
<dbReference type="InterPro" id="IPR000620">
    <property type="entry name" value="EamA_dom"/>
</dbReference>
<feature type="transmembrane region" description="Helical" evidence="3">
    <location>
        <begin position="181"/>
        <end position="204"/>
    </location>
</feature>
<name>A0ABT9VSX9_9BACI</name>
<feature type="transmembrane region" description="Helical" evidence="3">
    <location>
        <begin position="242"/>
        <end position="261"/>
    </location>
</feature>
<dbReference type="Pfam" id="PF00892">
    <property type="entry name" value="EamA"/>
    <property type="match status" value="2"/>
</dbReference>
<comment type="caution">
    <text evidence="5">The sequence shown here is derived from an EMBL/GenBank/DDBJ whole genome shotgun (WGS) entry which is preliminary data.</text>
</comment>
<accession>A0ABT9VSX9</accession>
<evidence type="ECO:0000313" key="5">
    <source>
        <dbReference type="EMBL" id="MDQ0164101.1"/>
    </source>
</evidence>
<organism evidence="5 6">
    <name type="scientific">Aeribacillus alveayuensis</name>
    <dbReference type="NCBI Taxonomy" id="279215"/>
    <lineage>
        <taxon>Bacteria</taxon>
        <taxon>Bacillati</taxon>
        <taxon>Bacillota</taxon>
        <taxon>Bacilli</taxon>
        <taxon>Bacillales</taxon>
        <taxon>Bacillaceae</taxon>
        <taxon>Aeribacillus</taxon>
    </lineage>
</organism>
<feature type="transmembrane region" description="Helical" evidence="3">
    <location>
        <begin position="267"/>
        <end position="286"/>
    </location>
</feature>
<feature type="transmembrane region" description="Helical" evidence="3">
    <location>
        <begin position="123"/>
        <end position="141"/>
    </location>
</feature>
<evidence type="ECO:0000256" key="2">
    <source>
        <dbReference type="ARBA" id="ARBA00007362"/>
    </source>
</evidence>
<evidence type="ECO:0000313" key="6">
    <source>
        <dbReference type="Proteomes" id="UP001225646"/>
    </source>
</evidence>
<dbReference type="PANTHER" id="PTHR22911">
    <property type="entry name" value="ACYL-MALONYL CONDENSING ENZYME-RELATED"/>
    <property type="match status" value="1"/>
</dbReference>
<feature type="transmembrane region" description="Helical" evidence="3">
    <location>
        <begin position="210"/>
        <end position="230"/>
    </location>
</feature>
<feature type="transmembrane region" description="Helical" evidence="3">
    <location>
        <begin position="36"/>
        <end position="56"/>
    </location>
</feature>
<gene>
    <name evidence="5" type="ORF">J2S06_003246</name>
</gene>
<feature type="domain" description="EamA" evidence="4">
    <location>
        <begin position="151"/>
        <end position="285"/>
    </location>
</feature>
<comment type="similarity">
    <text evidence="2">Belongs to the EamA transporter family.</text>
</comment>
<dbReference type="EMBL" id="JAUSTR010000053">
    <property type="protein sequence ID" value="MDQ0164101.1"/>
    <property type="molecule type" value="Genomic_DNA"/>
</dbReference>
<keyword evidence="6" id="KW-1185">Reference proteome</keyword>
<evidence type="ECO:0000256" key="3">
    <source>
        <dbReference type="SAM" id="Phobius"/>
    </source>
</evidence>
<protein>
    <submittedName>
        <fullName evidence="5">Drug/metabolite transporter (DMT)-like permease</fullName>
    </submittedName>
</protein>
<feature type="transmembrane region" description="Helical" evidence="3">
    <location>
        <begin position="98"/>
        <end position="116"/>
    </location>
</feature>